<evidence type="ECO:0000256" key="1">
    <source>
        <dbReference type="SAM" id="MobiDB-lite"/>
    </source>
</evidence>
<dbReference type="AlphaFoldDB" id="A0A8X6XN35"/>
<proteinExistence type="predicted"/>
<organism evidence="2 3">
    <name type="scientific">Trichonephila inaurata madagascariensis</name>
    <dbReference type="NCBI Taxonomy" id="2747483"/>
    <lineage>
        <taxon>Eukaryota</taxon>
        <taxon>Metazoa</taxon>
        <taxon>Ecdysozoa</taxon>
        <taxon>Arthropoda</taxon>
        <taxon>Chelicerata</taxon>
        <taxon>Arachnida</taxon>
        <taxon>Araneae</taxon>
        <taxon>Araneomorphae</taxon>
        <taxon>Entelegynae</taxon>
        <taxon>Araneoidea</taxon>
        <taxon>Nephilidae</taxon>
        <taxon>Trichonephila</taxon>
        <taxon>Trichonephila inaurata</taxon>
    </lineage>
</organism>
<feature type="compositionally biased region" description="Basic and acidic residues" evidence="1">
    <location>
        <begin position="169"/>
        <end position="181"/>
    </location>
</feature>
<name>A0A8X6XN35_9ARAC</name>
<dbReference type="EMBL" id="BMAV01010487">
    <property type="protein sequence ID" value="GFY55585.1"/>
    <property type="molecule type" value="Genomic_DNA"/>
</dbReference>
<gene>
    <name evidence="2" type="ORF">TNIN_207011</name>
</gene>
<evidence type="ECO:0000313" key="3">
    <source>
        <dbReference type="Proteomes" id="UP000886998"/>
    </source>
</evidence>
<comment type="caution">
    <text evidence="2">The sequence shown here is derived from an EMBL/GenBank/DDBJ whole genome shotgun (WGS) entry which is preliminary data.</text>
</comment>
<feature type="region of interest" description="Disordered" evidence="1">
    <location>
        <begin position="169"/>
        <end position="199"/>
    </location>
</feature>
<keyword evidence="3" id="KW-1185">Reference proteome</keyword>
<reference evidence="2" key="1">
    <citation type="submission" date="2020-08" db="EMBL/GenBank/DDBJ databases">
        <title>Multicomponent nature underlies the extraordinary mechanical properties of spider dragline silk.</title>
        <authorList>
            <person name="Kono N."/>
            <person name="Nakamura H."/>
            <person name="Mori M."/>
            <person name="Yoshida Y."/>
            <person name="Ohtoshi R."/>
            <person name="Malay A.D."/>
            <person name="Moran D.A.P."/>
            <person name="Tomita M."/>
            <person name="Numata K."/>
            <person name="Arakawa K."/>
        </authorList>
    </citation>
    <scope>NUCLEOTIDE SEQUENCE</scope>
</reference>
<accession>A0A8X6XN35</accession>
<evidence type="ECO:0000313" key="2">
    <source>
        <dbReference type="EMBL" id="GFY55585.1"/>
    </source>
</evidence>
<dbReference type="Proteomes" id="UP000886998">
    <property type="component" value="Unassembled WGS sequence"/>
</dbReference>
<protein>
    <submittedName>
        <fullName evidence="2">Uncharacterized protein</fullName>
    </submittedName>
</protein>
<sequence length="199" mass="22314">MVMQQLPKEILHREGCNRSQGDVCPTCRELQGADGKTKVWSWERKMQPVIGQVTPGANRPRRHVGSTLLSAGIVIKRSSSQQLWRIVIGGNISEDSRLSMKSHLRRKPRAFPEEIRLRLLRRLPLSLLSGPPGVFMRWMRSLSRLETTGAESGDVKTTPPPQLECVAADTEKEVQPRKDPPLRLPTPLLTLEEAGDVSE</sequence>